<accession>W6U9Q8</accession>
<evidence type="ECO:0000256" key="1">
    <source>
        <dbReference type="SAM" id="SignalP"/>
    </source>
</evidence>
<dbReference type="KEGG" id="egl:EGR_07866"/>
<dbReference type="EMBL" id="APAU02000089">
    <property type="protein sequence ID" value="EUB57256.1"/>
    <property type="molecule type" value="Genomic_DNA"/>
</dbReference>
<feature type="signal peptide" evidence="1">
    <location>
        <begin position="1"/>
        <end position="22"/>
    </location>
</feature>
<proteinExistence type="predicted"/>
<dbReference type="CTD" id="36343581"/>
<dbReference type="AlphaFoldDB" id="W6U9Q8"/>
<evidence type="ECO:0000313" key="3">
    <source>
        <dbReference type="Proteomes" id="UP000019149"/>
    </source>
</evidence>
<keyword evidence="1" id="KW-0732">Signal</keyword>
<sequence>MQFLQFYGILFLLTLLPVSILGHGSTIESIIDSIMKDAPEYLATNAKKFQLESVGSLVRSCPLSFYETLFNGDITYTLSTCINATHLVLTPPTSIANKLEIGKVKLVISVQVKKAIYPEVKLELSAPVFDDAYAYAWWSFGLPVPAGPFKGTIISQAETRIATAVSATTTAATRFRSQGSRAPS</sequence>
<protein>
    <submittedName>
        <fullName evidence="2">Uncharacterized protein</fullName>
    </submittedName>
</protein>
<dbReference type="Proteomes" id="UP000019149">
    <property type="component" value="Unassembled WGS sequence"/>
</dbReference>
<dbReference type="OrthoDB" id="6301656at2759"/>
<name>W6U9Q8_ECHGR</name>
<organism evidence="2 3">
    <name type="scientific">Echinococcus granulosus</name>
    <name type="common">Hydatid tapeworm</name>
    <dbReference type="NCBI Taxonomy" id="6210"/>
    <lineage>
        <taxon>Eukaryota</taxon>
        <taxon>Metazoa</taxon>
        <taxon>Spiralia</taxon>
        <taxon>Lophotrochozoa</taxon>
        <taxon>Platyhelminthes</taxon>
        <taxon>Cestoda</taxon>
        <taxon>Eucestoda</taxon>
        <taxon>Cyclophyllidea</taxon>
        <taxon>Taeniidae</taxon>
        <taxon>Echinococcus</taxon>
        <taxon>Echinococcus granulosus group</taxon>
    </lineage>
</organism>
<evidence type="ECO:0000313" key="2">
    <source>
        <dbReference type="EMBL" id="EUB57256.1"/>
    </source>
</evidence>
<reference evidence="2 3" key="1">
    <citation type="journal article" date="2013" name="Nat. Genet.">
        <title>The genome of the hydatid tapeworm Echinococcus granulosus.</title>
        <authorList>
            <person name="Zheng H."/>
            <person name="Zhang W."/>
            <person name="Zhang L."/>
            <person name="Zhang Z."/>
            <person name="Li J."/>
            <person name="Lu G."/>
            <person name="Zhu Y."/>
            <person name="Wang Y."/>
            <person name="Huang Y."/>
            <person name="Liu J."/>
            <person name="Kang H."/>
            <person name="Chen J."/>
            <person name="Wang L."/>
            <person name="Chen A."/>
            <person name="Yu S."/>
            <person name="Gao Z."/>
            <person name="Jin L."/>
            <person name="Gu W."/>
            <person name="Wang Z."/>
            <person name="Zhao L."/>
            <person name="Shi B."/>
            <person name="Wen H."/>
            <person name="Lin R."/>
            <person name="Jones M.K."/>
            <person name="Brejova B."/>
            <person name="Vinar T."/>
            <person name="Zhao G."/>
            <person name="McManus D.P."/>
            <person name="Chen Z."/>
            <person name="Zhou Y."/>
            <person name="Wang S."/>
        </authorList>
    </citation>
    <scope>NUCLEOTIDE SEQUENCE [LARGE SCALE GENOMIC DNA]</scope>
</reference>
<gene>
    <name evidence="2" type="ORF">EGR_07866</name>
</gene>
<dbReference type="RefSeq" id="XP_024348452.1">
    <property type="nucleotide sequence ID" value="XM_024497115.1"/>
</dbReference>
<feature type="chain" id="PRO_5004881997" evidence="1">
    <location>
        <begin position="23"/>
        <end position="184"/>
    </location>
</feature>
<comment type="caution">
    <text evidence="2">The sequence shown here is derived from an EMBL/GenBank/DDBJ whole genome shotgun (WGS) entry which is preliminary data.</text>
</comment>
<dbReference type="OMA" id="DICINAT"/>
<dbReference type="GeneID" id="36343581"/>
<keyword evidence="3" id="KW-1185">Reference proteome</keyword>